<dbReference type="GO" id="GO:0043066">
    <property type="term" value="P:negative regulation of apoptotic process"/>
    <property type="evidence" value="ECO:0007669"/>
    <property type="project" value="TreeGrafter"/>
</dbReference>
<evidence type="ECO:0000256" key="5">
    <source>
        <dbReference type="SAM" id="MobiDB-lite"/>
    </source>
</evidence>
<feature type="domain" description="RanBP2-type" evidence="7">
    <location>
        <begin position="219"/>
        <end position="248"/>
    </location>
</feature>
<evidence type="ECO:0000256" key="2">
    <source>
        <dbReference type="ARBA" id="ARBA00022771"/>
    </source>
</evidence>
<dbReference type="PROSITE" id="PS50089">
    <property type="entry name" value="ZF_RING_2"/>
    <property type="match status" value="1"/>
</dbReference>
<dbReference type="AlphaFoldDB" id="A0A3R7Q703"/>
<dbReference type="Pfam" id="PF13920">
    <property type="entry name" value="zf-C3HC4_3"/>
    <property type="match status" value="1"/>
</dbReference>
<dbReference type="STRING" id="6689.A0A3R7Q703"/>
<proteinExistence type="predicted"/>
<feature type="region of interest" description="Disordered" evidence="5">
    <location>
        <begin position="335"/>
        <end position="421"/>
    </location>
</feature>
<dbReference type="InterPro" id="IPR001841">
    <property type="entry name" value="Znf_RING"/>
</dbReference>
<feature type="region of interest" description="Disordered" evidence="5">
    <location>
        <begin position="1"/>
        <end position="103"/>
    </location>
</feature>
<evidence type="ECO:0000259" key="7">
    <source>
        <dbReference type="PROSITE" id="PS50199"/>
    </source>
</evidence>
<dbReference type="PANTHER" id="PTHR46858:SF5">
    <property type="entry name" value="E3 UBIQUITIN-PROTEIN LIGASE APD1-RELATED"/>
    <property type="match status" value="1"/>
</dbReference>
<dbReference type="InterPro" id="IPR036443">
    <property type="entry name" value="Znf_RanBP2_sf"/>
</dbReference>
<dbReference type="InterPro" id="IPR013083">
    <property type="entry name" value="Znf_RING/FYVE/PHD"/>
</dbReference>
<dbReference type="SUPFAM" id="SSF90209">
    <property type="entry name" value="Ran binding protein zinc finger-like"/>
    <property type="match status" value="1"/>
</dbReference>
<comment type="caution">
    <text evidence="8">The sequence shown here is derived from an EMBL/GenBank/DDBJ whole genome shotgun (WGS) entry which is preliminary data.</text>
</comment>
<dbReference type="CDD" id="cd16646">
    <property type="entry name" value="mRING-HC-C2H2C4_MDM2-like"/>
    <property type="match status" value="1"/>
</dbReference>
<evidence type="ECO:0000313" key="9">
    <source>
        <dbReference type="Proteomes" id="UP000283509"/>
    </source>
</evidence>
<feature type="compositionally biased region" description="Low complexity" evidence="5">
    <location>
        <begin position="364"/>
        <end position="376"/>
    </location>
</feature>
<evidence type="ECO:0000259" key="6">
    <source>
        <dbReference type="PROSITE" id="PS50089"/>
    </source>
</evidence>
<feature type="compositionally biased region" description="Polar residues" evidence="5">
    <location>
        <begin position="39"/>
        <end position="58"/>
    </location>
</feature>
<dbReference type="GO" id="GO:0010468">
    <property type="term" value="P:regulation of gene expression"/>
    <property type="evidence" value="ECO:0007669"/>
    <property type="project" value="TreeGrafter"/>
</dbReference>
<feature type="compositionally biased region" description="Basic and acidic residues" evidence="5">
    <location>
        <begin position="271"/>
        <end position="286"/>
    </location>
</feature>
<dbReference type="GO" id="GO:0061630">
    <property type="term" value="F:ubiquitin protein ligase activity"/>
    <property type="evidence" value="ECO:0007669"/>
    <property type="project" value="TreeGrafter"/>
</dbReference>
<dbReference type="PROSITE" id="PS01358">
    <property type="entry name" value="ZF_RANBP2_1"/>
    <property type="match status" value="1"/>
</dbReference>
<protein>
    <submittedName>
        <fullName evidence="8">E3 ubiquitin-protein ligase Mdm2</fullName>
    </submittedName>
</protein>
<dbReference type="GO" id="GO:0008270">
    <property type="term" value="F:zinc ion binding"/>
    <property type="evidence" value="ECO:0007669"/>
    <property type="project" value="UniProtKB-KW"/>
</dbReference>
<dbReference type="PROSITE" id="PS50199">
    <property type="entry name" value="ZF_RANBP2_2"/>
    <property type="match status" value="1"/>
</dbReference>
<dbReference type="InterPro" id="IPR001876">
    <property type="entry name" value="Znf_RanBP2"/>
</dbReference>
<evidence type="ECO:0000256" key="3">
    <source>
        <dbReference type="ARBA" id="ARBA00022833"/>
    </source>
</evidence>
<organism evidence="8 9">
    <name type="scientific">Penaeus vannamei</name>
    <name type="common">Whiteleg shrimp</name>
    <name type="synonym">Litopenaeus vannamei</name>
    <dbReference type="NCBI Taxonomy" id="6689"/>
    <lineage>
        <taxon>Eukaryota</taxon>
        <taxon>Metazoa</taxon>
        <taxon>Ecdysozoa</taxon>
        <taxon>Arthropoda</taxon>
        <taxon>Crustacea</taxon>
        <taxon>Multicrustacea</taxon>
        <taxon>Malacostraca</taxon>
        <taxon>Eumalacostraca</taxon>
        <taxon>Eucarida</taxon>
        <taxon>Decapoda</taxon>
        <taxon>Dendrobranchiata</taxon>
        <taxon>Penaeoidea</taxon>
        <taxon>Penaeidae</taxon>
        <taxon>Penaeus</taxon>
    </lineage>
</organism>
<sequence>MPPDLPEATGLSSVVTNVSSRSAGAGDREDPAKQENGTEHSSTSCTSTNAETGGSQPPSAAETGVSEAPVSTVNTQSGEASAEPLTLPGSSRSSQRAVSGNRRSKSFATLYKFCIPEIPDTNSESETDYSCQGYETAYCRNTEFEESSSETDCYIDEYEIASFDEQEQKQSDEGDSDIEDVEVAVFAIHTLCQDDSEQGFWADDSQTESQSTDSDPELVAERWNCLSCGLRNKPFVRYCGKCWQLRKDWLPERSKKRKRRKPRPKKKAKKLKEQTEEQKKTQEPSSEKTSLSGDVAGPSHTKEVLLISGTLETPPTGSLDRYGSQDSGIFMSQESLNDFSNDPATSNNAKTELGSTEFVKPEGRSPLSRQLSLPSSCDNGDSKTRRKRRSSLSLEVEMPPSKASKSSDWPGKEESQNDEADARSEEFIKFLQSSAGKKCFLQFLQSKSGKDWLRSDGKLFQWSQPVQETCMEALGTSANSGLSGRCSPETISGLSLMCSICCLRPKNASIIHGRLSHQATCYQCARRLLDSGGRCPVCRRKIHMVCKHIIA</sequence>
<evidence type="ECO:0000256" key="1">
    <source>
        <dbReference type="ARBA" id="ARBA00022723"/>
    </source>
</evidence>
<keyword evidence="1" id="KW-0479">Metal-binding</keyword>
<dbReference type="Proteomes" id="UP000283509">
    <property type="component" value="Unassembled WGS sequence"/>
</dbReference>
<feature type="compositionally biased region" description="Basic and acidic residues" evidence="5">
    <location>
        <begin position="410"/>
        <end position="421"/>
    </location>
</feature>
<feature type="compositionally biased region" description="Polar residues" evidence="5">
    <location>
        <begin position="88"/>
        <end position="98"/>
    </location>
</feature>
<gene>
    <name evidence="8" type="ORF">C7M84_011605</name>
</gene>
<feature type="region of interest" description="Disordered" evidence="5">
    <location>
        <begin position="253"/>
        <end position="300"/>
    </location>
</feature>
<feature type="compositionally biased region" description="Basic and acidic residues" evidence="5">
    <location>
        <begin position="26"/>
        <end position="38"/>
    </location>
</feature>
<feature type="compositionally biased region" description="Polar residues" evidence="5">
    <location>
        <begin position="335"/>
        <end position="354"/>
    </location>
</feature>
<accession>A0A3R7Q703</accession>
<dbReference type="GO" id="GO:0016567">
    <property type="term" value="P:protein ubiquitination"/>
    <property type="evidence" value="ECO:0007669"/>
    <property type="project" value="TreeGrafter"/>
</dbReference>
<name>A0A3R7Q703_PENVA</name>
<keyword evidence="3" id="KW-0862">Zinc</keyword>
<dbReference type="OrthoDB" id="24526at2759"/>
<evidence type="ECO:0000256" key="4">
    <source>
        <dbReference type="PROSITE-ProRule" id="PRU00322"/>
    </source>
</evidence>
<evidence type="ECO:0000313" key="8">
    <source>
        <dbReference type="EMBL" id="ROT70127.1"/>
    </source>
</evidence>
<feature type="compositionally biased region" description="Basic residues" evidence="5">
    <location>
        <begin position="254"/>
        <end position="270"/>
    </location>
</feature>
<keyword evidence="9" id="KW-1185">Reference proteome</keyword>
<reference evidence="8 9" key="2">
    <citation type="submission" date="2019-01" db="EMBL/GenBank/DDBJ databases">
        <title>The decoding of complex shrimp genome reveals the adaptation for benthos swimmer, frequently molting mechanism and breeding impact on genome.</title>
        <authorList>
            <person name="Sun Y."/>
            <person name="Gao Y."/>
            <person name="Yu Y."/>
        </authorList>
    </citation>
    <scope>NUCLEOTIDE SEQUENCE [LARGE SCALE GENOMIC DNA]</scope>
    <source>
        <tissue evidence="8">Muscle</tissue>
    </source>
</reference>
<dbReference type="EMBL" id="QCYY01002464">
    <property type="protein sequence ID" value="ROT70127.1"/>
    <property type="molecule type" value="Genomic_DNA"/>
</dbReference>
<dbReference type="PANTHER" id="PTHR46858">
    <property type="entry name" value="OS05G0521000 PROTEIN"/>
    <property type="match status" value="1"/>
</dbReference>
<dbReference type="Gene3D" id="3.30.40.10">
    <property type="entry name" value="Zinc/RING finger domain, C3HC4 (zinc finger)"/>
    <property type="match status" value="1"/>
</dbReference>
<keyword evidence="2 4" id="KW-0863">Zinc-finger</keyword>
<reference evidence="8 9" key="1">
    <citation type="submission" date="2018-04" db="EMBL/GenBank/DDBJ databases">
        <authorList>
            <person name="Zhang X."/>
            <person name="Yuan J."/>
            <person name="Li F."/>
            <person name="Xiang J."/>
        </authorList>
    </citation>
    <scope>NUCLEOTIDE SEQUENCE [LARGE SCALE GENOMIC DNA]</scope>
    <source>
        <tissue evidence="8">Muscle</tissue>
    </source>
</reference>
<feature type="domain" description="RING-type" evidence="6">
    <location>
        <begin position="498"/>
        <end position="539"/>
    </location>
</feature>
<feature type="compositionally biased region" description="Polar residues" evidence="5">
    <location>
        <begin position="69"/>
        <end position="79"/>
    </location>
</feature>
<dbReference type="Gene3D" id="2.30.30.380">
    <property type="entry name" value="Zn-finger domain of Sec23/24"/>
    <property type="match status" value="1"/>
</dbReference>
<feature type="compositionally biased region" description="Polar residues" evidence="5">
    <location>
        <begin position="10"/>
        <end position="22"/>
    </location>
</feature>